<evidence type="ECO:0000313" key="4">
    <source>
        <dbReference type="Proteomes" id="UP000824120"/>
    </source>
</evidence>
<dbReference type="PANTHER" id="PTHR33054">
    <property type="entry name" value="CCHC-TYPE DOMAIN-CONTAINING PROTEIN"/>
    <property type="match status" value="1"/>
</dbReference>
<protein>
    <submittedName>
        <fullName evidence="3">Uncharacterized protein</fullName>
    </submittedName>
</protein>
<evidence type="ECO:0000259" key="1">
    <source>
        <dbReference type="Pfam" id="PF24496"/>
    </source>
</evidence>
<dbReference type="AlphaFoldDB" id="A0A9J5Y1X4"/>
<dbReference type="PANTHER" id="PTHR33054:SF12">
    <property type="entry name" value="ZINC KNUCKLE FAMILY PROTEIN"/>
    <property type="match status" value="1"/>
</dbReference>
<accession>A0A9J5Y1X4</accession>
<dbReference type="InterPro" id="IPR056010">
    <property type="entry name" value="DUF7588"/>
</dbReference>
<proteinExistence type="predicted"/>
<comment type="caution">
    <text evidence="3">The sequence shown here is derived from an EMBL/GenBank/DDBJ whole genome shotgun (WGS) entry which is preliminary data.</text>
</comment>
<sequence>MIIKQIIVIEDWGISSMTEREFSLNKVTIKFTFWDYIQAFSKVLCYNNERHKHTWFIKVCAKIFVNPLPNCFLNWWSYHGPTIKIFPEPFLKLYREWTKIYFFIEFSIPWIHKWVPEVDFTEEQIPCLYRTYYNNFWDKLMKKDPQSKAIYGQELLDLISKTVQECKTIPHKGIMVDTSVRHMARKISNQDEEDQTEMINKYLEEVKKNLLSNIIHYAKSDSSIRSETKQTIRLLNKCDIDVYKNQYKFLHIGMVQIAFKPLTLKGLAIQNEFASDKWSQFKTWFFDTYSTKDLYNISQEFYETCALHNHIIFFVPWVIITYLPLFINVLERSYNDESGNIINAIYPPQAPFILPNNTGITFMAFQKFIKLMWLRSLDKKLDDLKTLIVQIKNDLKPSEKVSEQASTSKQPDVHIQRPPEIQDFVFKPLYDLEELLNKKLSEFGAKPMDLSETFVNELEEAFDYKEHVSLEVNKLCGYPKKNNTKYANRPSMQTYYYSRPTPQDVLIEERDWNQTNTSYSESEIYEWNLDGLTDRQLTILVHRMLMYATICKSVNNTDRTICKMIIAGFTSQLRGVDNLGFAIVKNREDAVYTLVLTILEHFNGRITNQYEIVRSLLNGLRCRHLGEFYWYKATCMSRVMELPENGLEH</sequence>
<dbReference type="Proteomes" id="UP000824120">
    <property type="component" value="Chromosome 7"/>
</dbReference>
<dbReference type="Pfam" id="PF24925">
    <property type="entry name" value="DUF7746"/>
    <property type="match status" value="1"/>
</dbReference>
<organism evidence="3 4">
    <name type="scientific">Solanum commersonii</name>
    <name type="common">Commerson's wild potato</name>
    <name type="synonym">Commerson's nightshade</name>
    <dbReference type="NCBI Taxonomy" id="4109"/>
    <lineage>
        <taxon>Eukaryota</taxon>
        <taxon>Viridiplantae</taxon>
        <taxon>Streptophyta</taxon>
        <taxon>Embryophyta</taxon>
        <taxon>Tracheophyta</taxon>
        <taxon>Spermatophyta</taxon>
        <taxon>Magnoliopsida</taxon>
        <taxon>eudicotyledons</taxon>
        <taxon>Gunneridae</taxon>
        <taxon>Pentapetalae</taxon>
        <taxon>asterids</taxon>
        <taxon>lamiids</taxon>
        <taxon>Solanales</taxon>
        <taxon>Solanaceae</taxon>
        <taxon>Solanoideae</taxon>
        <taxon>Solaneae</taxon>
        <taxon>Solanum</taxon>
    </lineage>
</organism>
<feature type="domain" description="DUF7588" evidence="1">
    <location>
        <begin position="268"/>
        <end position="328"/>
    </location>
</feature>
<dbReference type="EMBL" id="JACXVP010000007">
    <property type="protein sequence ID" value="KAG5594635.1"/>
    <property type="molecule type" value="Genomic_DNA"/>
</dbReference>
<name>A0A9J5Y1X4_SOLCO</name>
<feature type="domain" description="DUF7746" evidence="2">
    <location>
        <begin position="519"/>
        <end position="578"/>
    </location>
</feature>
<reference evidence="3 4" key="1">
    <citation type="submission" date="2020-09" db="EMBL/GenBank/DDBJ databases">
        <title>De no assembly of potato wild relative species, Solanum commersonii.</title>
        <authorList>
            <person name="Cho K."/>
        </authorList>
    </citation>
    <scope>NUCLEOTIDE SEQUENCE [LARGE SCALE GENOMIC DNA]</scope>
    <source>
        <strain evidence="3">LZ3.2</strain>
        <tissue evidence="3">Leaf</tissue>
    </source>
</reference>
<dbReference type="Pfam" id="PF24496">
    <property type="entry name" value="DUF7588"/>
    <property type="match status" value="1"/>
</dbReference>
<evidence type="ECO:0000259" key="2">
    <source>
        <dbReference type="Pfam" id="PF24925"/>
    </source>
</evidence>
<evidence type="ECO:0000313" key="3">
    <source>
        <dbReference type="EMBL" id="KAG5594635.1"/>
    </source>
</evidence>
<keyword evidence="4" id="KW-1185">Reference proteome</keyword>
<dbReference type="InterPro" id="IPR056648">
    <property type="entry name" value="DUF7746"/>
</dbReference>
<gene>
    <name evidence="3" type="ORF">H5410_035867</name>
</gene>